<dbReference type="GO" id="GO:0071880">
    <property type="term" value="P:adenylate cyclase-activating adrenergic receptor signaling pathway"/>
    <property type="evidence" value="ECO:0007669"/>
    <property type="project" value="TreeGrafter"/>
</dbReference>
<feature type="compositionally biased region" description="Low complexity" evidence="12">
    <location>
        <begin position="250"/>
        <end position="271"/>
    </location>
</feature>
<dbReference type="GO" id="GO:0005886">
    <property type="term" value="C:plasma membrane"/>
    <property type="evidence" value="ECO:0007669"/>
    <property type="project" value="UniProtKB-SubCell"/>
</dbReference>
<dbReference type="EMBL" id="JAODUO010000333">
    <property type="protein sequence ID" value="KAK2182852.1"/>
    <property type="molecule type" value="Genomic_DNA"/>
</dbReference>
<dbReference type="PROSITE" id="PS00237">
    <property type="entry name" value="G_PROTEIN_RECEP_F1_1"/>
    <property type="match status" value="1"/>
</dbReference>
<dbReference type="InterPro" id="IPR000276">
    <property type="entry name" value="GPCR_Rhodpsn"/>
</dbReference>
<dbReference type="GO" id="GO:0004993">
    <property type="term" value="F:G protein-coupled serotonin receptor activity"/>
    <property type="evidence" value="ECO:0007669"/>
    <property type="project" value="InterPro"/>
</dbReference>
<evidence type="ECO:0000259" key="14">
    <source>
        <dbReference type="PROSITE" id="PS50262"/>
    </source>
</evidence>
<dbReference type="PRINTS" id="PR00237">
    <property type="entry name" value="GPCRRHODOPSN"/>
</dbReference>
<evidence type="ECO:0000313" key="16">
    <source>
        <dbReference type="Proteomes" id="UP001209878"/>
    </source>
</evidence>
<reference evidence="15" key="1">
    <citation type="journal article" date="2023" name="Mol. Biol. Evol.">
        <title>Third-Generation Sequencing Reveals the Adaptive Role of the Epigenome in Three Deep-Sea Polychaetes.</title>
        <authorList>
            <person name="Perez M."/>
            <person name="Aroh O."/>
            <person name="Sun Y."/>
            <person name="Lan Y."/>
            <person name="Juniper S.K."/>
            <person name="Young C.R."/>
            <person name="Angers B."/>
            <person name="Qian P.Y."/>
        </authorList>
    </citation>
    <scope>NUCLEOTIDE SEQUENCE</scope>
    <source>
        <strain evidence="15">R07B-5</strain>
    </source>
</reference>
<dbReference type="Pfam" id="PF00001">
    <property type="entry name" value="7tm_1"/>
    <property type="match status" value="1"/>
</dbReference>
<keyword evidence="4 13" id="KW-1133">Transmembrane helix</keyword>
<evidence type="ECO:0000256" key="11">
    <source>
        <dbReference type="RuleBase" id="RU000688"/>
    </source>
</evidence>
<keyword evidence="2" id="KW-1003">Cell membrane</keyword>
<keyword evidence="5 11" id="KW-0297">G-protein coupled receptor</keyword>
<gene>
    <name evidence="15" type="ORF">NP493_333g01017</name>
</gene>
<keyword evidence="9" id="KW-0325">Glycoprotein</keyword>
<keyword evidence="10 11" id="KW-0807">Transducer</keyword>
<evidence type="ECO:0000256" key="3">
    <source>
        <dbReference type="ARBA" id="ARBA00022692"/>
    </source>
</evidence>
<feature type="transmembrane region" description="Helical" evidence="13">
    <location>
        <begin position="120"/>
        <end position="140"/>
    </location>
</feature>
<dbReference type="PANTHER" id="PTHR24248:SF200">
    <property type="entry name" value="5-HYDROXYTRYPTAMINE RECEPTOR 1B-LIKE ISOFORM X1"/>
    <property type="match status" value="1"/>
</dbReference>
<dbReference type="InterPro" id="IPR017452">
    <property type="entry name" value="GPCR_Rhodpsn_7TM"/>
</dbReference>
<feature type="transmembrane region" description="Helical" evidence="13">
    <location>
        <begin position="78"/>
        <end position="100"/>
    </location>
</feature>
<evidence type="ECO:0000256" key="10">
    <source>
        <dbReference type="ARBA" id="ARBA00023224"/>
    </source>
</evidence>
<dbReference type="CDD" id="cd15331">
    <property type="entry name" value="7tmA_5-HT1A_invertebrates"/>
    <property type="match status" value="1"/>
</dbReference>
<feature type="region of interest" description="Disordered" evidence="12">
    <location>
        <begin position="239"/>
        <end position="279"/>
    </location>
</feature>
<feature type="transmembrane region" description="Helical" evidence="13">
    <location>
        <begin position="202"/>
        <end position="228"/>
    </location>
</feature>
<protein>
    <recommendedName>
        <fullName evidence="14">G-protein coupled receptors family 1 profile domain-containing protein</fullName>
    </recommendedName>
</protein>
<keyword evidence="3 11" id="KW-0812">Transmembrane</keyword>
<keyword evidence="8 11" id="KW-0675">Receptor</keyword>
<evidence type="ECO:0000256" key="4">
    <source>
        <dbReference type="ARBA" id="ARBA00022989"/>
    </source>
</evidence>
<sequence>MDVANVTILDVGAAARNDVMTSSLGGNHTLRGPLTLQPYSMVHLLVTSTVLGLMILATIIGNVFVIAAIVLERNLHSVANYLIASLAVADLMVAALVMPLAAVKEVSTQWFMGPEMCDTWIFVDVLCCTSSILHLVAVALDRYWAVTRVDYIKNRSAKRILGMIALSWTMSVCISLPPLIGWKDETDAAREATVVCLISQDWAYTVFSTLGAFYVPSFFMIFIYMKIYKAAKSRIRKKRFKTSPSAGKSAPAVNTVPTSTPATPAKTPTNSGEHSDTNRNNKHIACAMESSPGLRAGGSLLDVTKGLLDKKRSSPHRKDRAKEKLEQKRERKAARTLAIITGSFISCYLPFFIIAIMRPFCGASCHYPELLLSFVLWLGYFNSLLNPIIYTIFSPDFRMAFRKILFGTYHKSRGGGRARRS</sequence>
<dbReference type="PANTHER" id="PTHR24248">
    <property type="entry name" value="ADRENERGIC RECEPTOR-RELATED G-PROTEIN COUPLED RECEPTOR"/>
    <property type="match status" value="1"/>
</dbReference>
<evidence type="ECO:0000256" key="9">
    <source>
        <dbReference type="ARBA" id="ARBA00023180"/>
    </source>
</evidence>
<feature type="transmembrane region" description="Helical" evidence="13">
    <location>
        <begin position="337"/>
        <end position="358"/>
    </location>
</feature>
<accession>A0AAD9L4S5</accession>
<evidence type="ECO:0000256" key="7">
    <source>
        <dbReference type="ARBA" id="ARBA00023157"/>
    </source>
</evidence>
<feature type="domain" description="G-protein coupled receptors family 1 profile" evidence="14">
    <location>
        <begin position="61"/>
        <end position="390"/>
    </location>
</feature>
<name>A0AAD9L4S5_RIDPI</name>
<comment type="subcellular location">
    <subcellularLocation>
        <location evidence="1">Cell membrane</location>
        <topology evidence="1">Multi-pass membrane protein</topology>
    </subcellularLocation>
</comment>
<dbReference type="Proteomes" id="UP001209878">
    <property type="component" value="Unassembled WGS sequence"/>
</dbReference>
<keyword evidence="7" id="KW-1015">Disulfide bond</keyword>
<evidence type="ECO:0000256" key="13">
    <source>
        <dbReference type="SAM" id="Phobius"/>
    </source>
</evidence>
<evidence type="ECO:0000256" key="5">
    <source>
        <dbReference type="ARBA" id="ARBA00023040"/>
    </source>
</evidence>
<comment type="caution">
    <text evidence="15">The sequence shown here is derived from an EMBL/GenBank/DDBJ whole genome shotgun (WGS) entry which is preliminary data.</text>
</comment>
<keyword evidence="6 13" id="KW-0472">Membrane</keyword>
<dbReference type="Gene3D" id="1.20.1070.10">
    <property type="entry name" value="Rhodopsin 7-helix transmembrane proteins"/>
    <property type="match status" value="1"/>
</dbReference>
<evidence type="ECO:0000256" key="2">
    <source>
        <dbReference type="ARBA" id="ARBA00022475"/>
    </source>
</evidence>
<proteinExistence type="inferred from homology"/>
<keyword evidence="16" id="KW-1185">Reference proteome</keyword>
<dbReference type="AlphaFoldDB" id="A0AAD9L4S5"/>
<dbReference type="PROSITE" id="PS50262">
    <property type="entry name" value="G_PROTEIN_RECEP_F1_2"/>
    <property type="match status" value="1"/>
</dbReference>
<feature type="transmembrane region" description="Helical" evidence="13">
    <location>
        <begin position="44"/>
        <end position="71"/>
    </location>
</feature>
<dbReference type="InterPro" id="IPR002231">
    <property type="entry name" value="5HT_rcpt"/>
</dbReference>
<evidence type="ECO:0000256" key="1">
    <source>
        <dbReference type="ARBA" id="ARBA00004651"/>
    </source>
</evidence>
<evidence type="ECO:0000313" key="15">
    <source>
        <dbReference type="EMBL" id="KAK2182852.1"/>
    </source>
</evidence>
<comment type="similarity">
    <text evidence="11">Belongs to the G-protein coupled receptor 1 family.</text>
</comment>
<dbReference type="SMART" id="SM01381">
    <property type="entry name" value="7TM_GPCR_Srsx"/>
    <property type="match status" value="1"/>
</dbReference>
<evidence type="ECO:0000256" key="6">
    <source>
        <dbReference type="ARBA" id="ARBA00023136"/>
    </source>
</evidence>
<feature type="transmembrane region" description="Helical" evidence="13">
    <location>
        <begin position="160"/>
        <end position="182"/>
    </location>
</feature>
<evidence type="ECO:0000256" key="8">
    <source>
        <dbReference type="ARBA" id="ARBA00023170"/>
    </source>
</evidence>
<feature type="transmembrane region" description="Helical" evidence="13">
    <location>
        <begin position="370"/>
        <end position="393"/>
    </location>
</feature>
<evidence type="ECO:0000256" key="12">
    <source>
        <dbReference type="SAM" id="MobiDB-lite"/>
    </source>
</evidence>
<dbReference type="PRINTS" id="PR01101">
    <property type="entry name" value="5HTRECEPTOR"/>
</dbReference>
<dbReference type="SUPFAM" id="SSF81321">
    <property type="entry name" value="Family A G protein-coupled receptor-like"/>
    <property type="match status" value="1"/>
</dbReference>
<dbReference type="GO" id="GO:0043410">
    <property type="term" value="P:positive regulation of MAPK cascade"/>
    <property type="evidence" value="ECO:0007669"/>
    <property type="project" value="TreeGrafter"/>
</dbReference>
<organism evidence="15 16">
    <name type="scientific">Ridgeia piscesae</name>
    <name type="common">Tubeworm</name>
    <dbReference type="NCBI Taxonomy" id="27915"/>
    <lineage>
        <taxon>Eukaryota</taxon>
        <taxon>Metazoa</taxon>
        <taxon>Spiralia</taxon>
        <taxon>Lophotrochozoa</taxon>
        <taxon>Annelida</taxon>
        <taxon>Polychaeta</taxon>
        <taxon>Sedentaria</taxon>
        <taxon>Canalipalpata</taxon>
        <taxon>Sabellida</taxon>
        <taxon>Siboglinidae</taxon>
        <taxon>Ridgeia</taxon>
    </lineage>
</organism>